<dbReference type="InterPro" id="IPR036856">
    <property type="entry name" value="Ald_Oxase/Xan_DH_a/b_sf"/>
</dbReference>
<reference evidence="3 4" key="1">
    <citation type="submission" date="2015-04" db="EMBL/GenBank/DDBJ databases">
        <authorList>
            <person name="Syromyatnikov M.Y."/>
            <person name="Popov V.N."/>
        </authorList>
    </citation>
    <scope>NUCLEOTIDE SEQUENCE [LARGE SCALE GENOMIC DNA]</scope>
    <source>
        <strain evidence="3 4">CECT 5292</strain>
    </source>
</reference>
<dbReference type="AlphaFoldDB" id="A0A0U1NN83"/>
<keyword evidence="4" id="KW-1185">Reference proteome</keyword>
<keyword evidence="3" id="KW-0560">Oxidoreductase</keyword>
<dbReference type="OrthoDB" id="9767994at2"/>
<dbReference type="STRING" id="282199.GCA_001049735_02247"/>
<evidence type="ECO:0000259" key="2">
    <source>
        <dbReference type="SMART" id="SM01008"/>
    </source>
</evidence>
<dbReference type="EMBL" id="CVQV01000013">
    <property type="protein sequence ID" value="CRK76191.1"/>
    <property type="molecule type" value="Genomic_DNA"/>
</dbReference>
<keyword evidence="1" id="KW-0472">Membrane</keyword>
<proteinExistence type="predicted"/>
<dbReference type="SMART" id="SM01008">
    <property type="entry name" value="Ald_Xan_dh_C"/>
    <property type="match status" value="1"/>
</dbReference>
<keyword evidence="1" id="KW-1133">Transmembrane helix</keyword>
<dbReference type="InterPro" id="IPR006311">
    <property type="entry name" value="TAT_signal"/>
</dbReference>
<dbReference type="PROSITE" id="PS51318">
    <property type="entry name" value="TAT"/>
    <property type="match status" value="1"/>
</dbReference>
<feature type="transmembrane region" description="Helical" evidence="1">
    <location>
        <begin position="12"/>
        <end position="31"/>
    </location>
</feature>
<evidence type="ECO:0000313" key="4">
    <source>
        <dbReference type="Proteomes" id="UP000048949"/>
    </source>
</evidence>
<dbReference type="EC" id="1.3.99.16" evidence="3"/>
<dbReference type="InterPro" id="IPR000674">
    <property type="entry name" value="Ald_Oxase/Xan_DH_a/b"/>
</dbReference>
<sequence>MSKLKKITRRSFMIGSGLVAGGVAFGAYKVATPHANPLLAELREGEAAFTPFIKITADAVTLITPHTDVGQGVQTAQALLIAEELDIDLDKVTLSFGAPDPAYYNTALADEAVPFQSADDSLAARSARGAAGAAFKLLGLMVTGGSSSVPDSYEKLRMAGAVARETLKKAAADQTGQPVSALQTKQGAVVLPDGTRIAYTDLAKAAADIAPVTDVSLRDPSEWKRLGKPVLRNDIVAKSTGTQRYTIDLELDGMLHASVRTNPKRGGSAAQYDTAAAEQMRGISAIVPVINGIAVVADNTWRAIRAVNAIGCEWPDAPYPAEMADHWQAVSDSFTDDALDKEWRNDGDVNAALGKDAKGVQQIEAEYFAPYVAHQPLEPLCAVARTLETGIEIWIAHQMSRFLQQKVAAVVGCDADEVIFHQQMAGGSFGHRLEFDVVTQAAEIAVAMKGKPVKLTYSREEDFAQDYVRQISIGRAKGALKDGGVHAWQMDIASPSVTASQMTRLGQPAAGPDTQIAAGVWNMPYAVPHLSVRAYRTPELAPISSWRSVGASSAAFFAESFLDEMIHAAGADPVAERLRLIQSPLHRAVLEAVAEMSDWGAPLGQGQGRGVAIVESFGVPTAEVVQVRDTSRGIVIEKVWVAAEVGQVLDPINFENNVMGGVAWGLGHAMNCEITFTDGVADQRNFDMHDGIRMAQCPQIEVRGLTNGDKVRGIGEPPVPPAAPALANAIFAATGQRVRRMPFWNNVDFA</sequence>
<feature type="domain" description="Aldehyde oxidase/xanthine dehydrogenase a/b hammerhead" evidence="2">
    <location>
        <begin position="240"/>
        <end position="318"/>
    </location>
</feature>
<dbReference type="InterPro" id="IPR052516">
    <property type="entry name" value="N-heterocyclic_Hydroxylase"/>
</dbReference>
<dbReference type="Proteomes" id="UP000048949">
    <property type="component" value="Unassembled WGS sequence"/>
</dbReference>
<dbReference type="SUPFAM" id="SSF56003">
    <property type="entry name" value="Molybdenum cofactor-binding domain"/>
    <property type="match status" value="2"/>
</dbReference>
<evidence type="ECO:0000313" key="3">
    <source>
        <dbReference type="EMBL" id="CRK76191.1"/>
    </source>
</evidence>
<organism evidence="3 4">
    <name type="scientific">Nereida ignava</name>
    <dbReference type="NCBI Taxonomy" id="282199"/>
    <lineage>
        <taxon>Bacteria</taxon>
        <taxon>Pseudomonadati</taxon>
        <taxon>Pseudomonadota</taxon>
        <taxon>Alphaproteobacteria</taxon>
        <taxon>Rhodobacterales</taxon>
        <taxon>Roseobacteraceae</taxon>
        <taxon>Nereida</taxon>
    </lineage>
</organism>
<dbReference type="InterPro" id="IPR037165">
    <property type="entry name" value="AldOxase/xan_DH_Mopterin-bd_sf"/>
</dbReference>
<gene>
    <name evidence="3" type="primary">iorB</name>
    <name evidence="3" type="ORF">NIG5292_02248</name>
</gene>
<protein>
    <submittedName>
        <fullName evidence="3">Isoquinoline 1-oxidoreductase subunit beta</fullName>
        <ecNumber evidence="3">1.3.99.16</ecNumber>
    </submittedName>
</protein>
<dbReference type="InterPro" id="IPR008274">
    <property type="entry name" value="AldOxase/xan_DH_MoCoBD1"/>
</dbReference>
<dbReference type="PANTHER" id="PTHR47495:SF1">
    <property type="entry name" value="BLL3820 PROTEIN"/>
    <property type="match status" value="1"/>
</dbReference>
<name>A0A0U1NN83_9RHOB</name>
<dbReference type="PIRSF" id="PIRSF036389">
    <property type="entry name" value="IOR_B"/>
    <property type="match status" value="1"/>
</dbReference>
<dbReference type="Gene3D" id="3.30.365.10">
    <property type="entry name" value="Aldehyde oxidase/xanthine dehydrogenase, molybdopterin binding domain"/>
    <property type="match status" value="4"/>
</dbReference>
<dbReference type="GO" id="GO:0047121">
    <property type="term" value="F:isoquinoline 1-oxidoreductase activity"/>
    <property type="evidence" value="ECO:0007669"/>
    <property type="project" value="UniProtKB-EC"/>
</dbReference>
<dbReference type="RefSeq" id="WP_048599597.1">
    <property type="nucleotide sequence ID" value="NZ_CVPC01000013.1"/>
</dbReference>
<dbReference type="PANTHER" id="PTHR47495">
    <property type="entry name" value="ALDEHYDE DEHYDROGENASE"/>
    <property type="match status" value="1"/>
</dbReference>
<keyword evidence="1" id="KW-0812">Transmembrane</keyword>
<dbReference type="Gene3D" id="3.90.1170.50">
    <property type="entry name" value="Aldehyde oxidase/xanthine dehydrogenase, a/b hammerhead"/>
    <property type="match status" value="1"/>
</dbReference>
<dbReference type="SUPFAM" id="SSF54665">
    <property type="entry name" value="CO dehydrogenase molybdoprotein N-domain-like"/>
    <property type="match status" value="1"/>
</dbReference>
<dbReference type="Pfam" id="PF02738">
    <property type="entry name" value="MoCoBD_1"/>
    <property type="match status" value="1"/>
</dbReference>
<dbReference type="InterPro" id="IPR012368">
    <property type="entry name" value="OxRdtase_Mopterin-bd_su_IorB"/>
</dbReference>
<evidence type="ECO:0000256" key="1">
    <source>
        <dbReference type="SAM" id="Phobius"/>
    </source>
</evidence>
<accession>A0A0U1NN83</accession>